<sequence>MQLRNVKIGIRAAGMFTLLGVLVLVMGLVALYETRRMDSATDEIRITWMPAVIALGEVSSNLGRARALTLRSVLEDSSSARHTTLDKIVQVNQQLESDLKAYERTIIKADDRALFDAFIGLSERYHGLQKAIRSAAGNDQLDEARRLVNGPLAEYADSMMKALGELIAYNTQGAEQASQRSTSSCRWPTPSPWPSASPPAT</sequence>
<gene>
    <name evidence="5" type="ORF">WR25_26943</name>
</gene>
<dbReference type="EMBL" id="LIAE01008251">
    <property type="protein sequence ID" value="PAV74941.1"/>
    <property type="molecule type" value="Genomic_DNA"/>
</dbReference>
<feature type="domain" description="Chemotaxis methyl-accepting receptor HlyB-like 4HB MCP" evidence="4">
    <location>
        <begin position="5"/>
        <end position="183"/>
    </location>
</feature>
<proteinExistence type="predicted"/>
<keyword evidence="3" id="KW-1133">Transmembrane helix</keyword>
<dbReference type="Pfam" id="PF12729">
    <property type="entry name" value="4HB_MCP_1"/>
    <property type="match status" value="1"/>
</dbReference>
<keyword evidence="3" id="KW-0812">Transmembrane</keyword>
<comment type="caution">
    <text evidence="5">The sequence shown here is derived from an EMBL/GenBank/DDBJ whole genome shotgun (WGS) entry which is preliminary data.</text>
</comment>
<reference evidence="5 6" key="1">
    <citation type="journal article" date="2017" name="Curr. Biol.">
        <title>Genome architecture and evolution of a unichromosomal asexual nematode.</title>
        <authorList>
            <person name="Fradin H."/>
            <person name="Zegar C."/>
            <person name="Gutwein M."/>
            <person name="Lucas J."/>
            <person name="Kovtun M."/>
            <person name="Corcoran D."/>
            <person name="Baugh L.R."/>
            <person name="Kiontke K."/>
            <person name="Gunsalus K."/>
            <person name="Fitch D.H."/>
            <person name="Piano F."/>
        </authorList>
    </citation>
    <scope>NUCLEOTIDE SEQUENCE [LARGE SCALE GENOMIC DNA]</scope>
    <source>
        <strain evidence="5">PF1309</strain>
    </source>
</reference>
<feature type="region of interest" description="Disordered" evidence="2">
    <location>
        <begin position="174"/>
        <end position="201"/>
    </location>
</feature>
<feature type="compositionally biased region" description="Pro residues" evidence="2">
    <location>
        <begin position="189"/>
        <end position="201"/>
    </location>
</feature>
<dbReference type="InterPro" id="IPR047347">
    <property type="entry name" value="YvaQ-like_sensor"/>
</dbReference>
<dbReference type="AlphaFoldDB" id="A0A2A2KLT5"/>
<protein>
    <recommendedName>
        <fullName evidence="4">Chemotaxis methyl-accepting receptor HlyB-like 4HB MCP domain-containing protein</fullName>
    </recommendedName>
</protein>
<accession>A0A2A2KLT5</accession>
<evidence type="ECO:0000259" key="4">
    <source>
        <dbReference type="Pfam" id="PF12729"/>
    </source>
</evidence>
<keyword evidence="1" id="KW-0175">Coiled coil</keyword>
<evidence type="ECO:0000256" key="1">
    <source>
        <dbReference type="SAM" id="Coils"/>
    </source>
</evidence>
<evidence type="ECO:0000256" key="3">
    <source>
        <dbReference type="SAM" id="Phobius"/>
    </source>
</evidence>
<dbReference type="Proteomes" id="UP000218231">
    <property type="component" value="Unassembled WGS sequence"/>
</dbReference>
<name>A0A2A2KLT5_9BILA</name>
<evidence type="ECO:0000313" key="5">
    <source>
        <dbReference type="EMBL" id="PAV74941.1"/>
    </source>
</evidence>
<evidence type="ECO:0000256" key="2">
    <source>
        <dbReference type="SAM" id="MobiDB-lite"/>
    </source>
</evidence>
<feature type="coiled-coil region" evidence="1">
    <location>
        <begin position="85"/>
        <end position="112"/>
    </location>
</feature>
<dbReference type="InterPro" id="IPR024478">
    <property type="entry name" value="HlyB_4HB_MCP"/>
</dbReference>
<organism evidence="5 6">
    <name type="scientific">Diploscapter pachys</name>
    <dbReference type="NCBI Taxonomy" id="2018661"/>
    <lineage>
        <taxon>Eukaryota</taxon>
        <taxon>Metazoa</taxon>
        <taxon>Ecdysozoa</taxon>
        <taxon>Nematoda</taxon>
        <taxon>Chromadorea</taxon>
        <taxon>Rhabditida</taxon>
        <taxon>Rhabditina</taxon>
        <taxon>Rhabditomorpha</taxon>
        <taxon>Rhabditoidea</taxon>
        <taxon>Rhabditidae</taxon>
        <taxon>Diploscapter</taxon>
    </lineage>
</organism>
<evidence type="ECO:0000313" key="6">
    <source>
        <dbReference type="Proteomes" id="UP000218231"/>
    </source>
</evidence>
<keyword evidence="3" id="KW-0472">Membrane</keyword>
<feature type="transmembrane region" description="Helical" evidence="3">
    <location>
        <begin position="12"/>
        <end position="32"/>
    </location>
</feature>
<dbReference type="CDD" id="cd19411">
    <property type="entry name" value="MCP2201-like_sensor"/>
    <property type="match status" value="1"/>
</dbReference>
<keyword evidence="6" id="KW-1185">Reference proteome</keyword>
<feature type="compositionally biased region" description="Polar residues" evidence="2">
    <location>
        <begin position="174"/>
        <end position="186"/>
    </location>
</feature>